<proteinExistence type="predicted"/>
<evidence type="ECO:0000313" key="2">
    <source>
        <dbReference type="Proteomes" id="UP000298653"/>
    </source>
</evidence>
<dbReference type="InterPro" id="IPR036388">
    <property type="entry name" value="WH-like_DNA-bd_sf"/>
</dbReference>
<gene>
    <name evidence="1" type="ORF">AR1Y2_1001</name>
</gene>
<dbReference type="AlphaFoldDB" id="A0A4P8ICP1"/>
<dbReference type="RefSeq" id="WP_137327989.1">
    <property type="nucleotide sequence ID" value="NZ_CP040058.1"/>
</dbReference>
<organism evidence="1 2">
    <name type="scientific">Anaerostipes rhamnosivorans</name>
    <dbReference type="NCBI Taxonomy" id="1229621"/>
    <lineage>
        <taxon>Bacteria</taxon>
        <taxon>Bacillati</taxon>
        <taxon>Bacillota</taxon>
        <taxon>Clostridia</taxon>
        <taxon>Lachnospirales</taxon>
        <taxon>Lachnospiraceae</taxon>
        <taxon>Anaerostipes</taxon>
    </lineage>
</organism>
<dbReference type="SUPFAM" id="SSF46785">
    <property type="entry name" value="Winged helix' DNA-binding domain"/>
    <property type="match status" value="1"/>
</dbReference>
<dbReference type="InterPro" id="IPR000944">
    <property type="entry name" value="Tscrpt_reg_Rrf2"/>
</dbReference>
<dbReference type="PANTHER" id="PTHR33221">
    <property type="entry name" value="WINGED HELIX-TURN-HELIX TRANSCRIPTIONAL REGULATOR, RRF2 FAMILY"/>
    <property type="match status" value="1"/>
</dbReference>
<dbReference type="OrthoDB" id="9808360at2"/>
<evidence type="ECO:0000313" key="1">
    <source>
        <dbReference type="EMBL" id="QCP34455.1"/>
    </source>
</evidence>
<sequence>MLISRETDYALRILRALSDGEKRSIEEICSLEATPKQFAYRIIKKLEKAGWIIIMRGAEGGCRLTADLHDVSLYDLIHGLGSDFCINACFQEGYECTRASVCEDPCHIKKGLIRVQESLEKELKDVNLHSLIFGTQD</sequence>
<dbReference type="PROSITE" id="PS51197">
    <property type="entry name" value="HTH_RRF2_2"/>
    <property type="match status" value="1"/>
</dbReference>
<dbReference type="GO" id="GO:0003700">
    <property type="term" value="F:DNA-binding transcription factor activity"/>
    <property type="evidence" value="ECO:0007669"/>
    <property type="project" value="TreeGrafter"/>
</dbReference>
<dbReference type="PANTHER" id="PTHR33221:SF2">
    <property type="entry name" value="TRANSCRIPTIONAL REGULATOR"/>
    <property type="match status" value="1"/>
</dbReference>
<keyword evidence="2" id="KW-1185">Reference proteome</keyword>
<dbReference type="KEGG" id="arf:AR1Y2_1001"/>
<dbReference type="Pfam" id="PF02082">
    <property type="entry name" value="Rrf2"/>
    <property type="match status" value="1"/>
</dbReference>
<accession>A0A4P8ICP1</accession>
<protein>
    <submittedName>
        <fullName evidence="1">Rrf2 family transcriptional regulator</fullName>
    </submittedName>
</protein>
<dbReference type="Proteomes" id="UP000298653">
    <property type="component" value="Chromosome"/>
</dbReference>
<reference evidence="1 2" key="1">
    <citation type="submission" date="2019-05" db="EMBL/GenBank/DDBJ databases">
        <title>Complete genome sequencing of Anaerostipes rhamnosivorans.</title>
        <authorList>
            <person name="Bui T.P.N."/>
            <person name="de Vos W.M."/>
        </authorList>
    </citation>
    <scope>NUCLEOTIDE SEQUENCE [LARGE SCALE GENOMIC DNA]</scope>
    <source>
        <strain evidence="1 2">1y2</strain>
    </source>
</reference>
<dbReference type="Gene3D" id="1.10.10.10">
    <property type="entry name" value="Winged helix-like DNA-binding domain superfamily/Winged helix DNA-binding domain"/>
    <property type="match status" value="1"/>
</dbReference>
<dbReference type="InterPro" id="IPR036390">
    <property type="entry name" value="WH_DNA-bd_sf"/>
</dbReference>
<dbReference type="GO" id="GO:0005829">
    <property type="term" value="C:cytosol"/>
    <property type="evidence" value="ECO:0007669"/>
    <property type="project" value="TreeGrafter"/>
</dbReference>
<name>A0A4P8ICP1_9FIRM</name>
<dbReference type="EMBL" id="CP040058">
    <property type="protein sequence ID" value="QCP34455.1"/>
    <property type="molecule type" value="Genomic_DNA"/>
</dbReference>